<evidence type="ECO:0000256" key="1">
    <source>
        <dbReference type="SAM" id="MobiDB-lite"/>
    </source>
</evidence>
<dbReference type="Gene3D" id="3.30.300.130">
    <property type="entry name" value="Fe-S cluster assembly (FSCA)"/>
    <property type="match status" value="1"/>
</dbReference>
<dbReference type="GO" id="GO:0016787">
    <property type="term" value="F:hydrolase activity"/>
    <property type="evidence" value="ECO:0007669"/>
    <property type="project" value="UniProtKB-KW"/>
</dbReference>
<keyword evidence="3" id="KW-0378">Hydrolase</keyword>
<dbReference type="InterPro" id="IPR034904">
    <property type="entry name" value="FSCA_dom_sf"/>
</dbReference>
<dbReference type="PANTHER" id="PTHR42831">
    <property type="entry name" value="FE-S PROTEIN MATURATION AUXILIARY FACTOR YITW"/>
    <property type="match status" value="1"/>
</dbReference>
<proteinExistence type="predicted"/>
<dbReference type="InterPro" id="IPR052339">
    <property type="entry name" value="Fe-S_Maturation_MIP18"/>
</dbReference>
<dbReference type="EMBL" id="QMDX01000017">
    <property type="protein sequence ID" value="TSD09139.1"/>
    <property type="molecule type" value="Genomic_DNA"/>
</dbReference>
<dbReference type="SUPFAM" id="SSF117916">
    <property type="entry name" value="Fe-S cluster assembly (FSCA) domain-like"/>
    <property type="match status" value="1"/>
</dbReference>
<dbReference type="OrthoDB" id="371709at2157"/>
<dbReference type="InterPro" id="IPR002744">
    <property type="entry name" value="MIP18-like"/>
</dbReference>
<dbReference type="InParanoid" id="A0A554MVJ9"/>
<dbReference type="PANTHER" id="PTHR42831:SF1">
    <property type="entry name" value="FE-S PROTEIN MATURATION AUXILIARY FACTOR YITW"/>
    <property type="match status" value="1"/>
</dbReference>
<name>A0A554MVJ9_9EURY</name>
<gene>
    <name evidence="3" type="ORF">DP107_16950</name>
</gene>
<sequence>MQQTFEEEEVVERLDDVLDPCSCMTDNPVSIVELGLVNEIERENGSVSIELLPTTPMCMYMTQIIDEAEAEVSKIDDVNTVDVSQNVEEMWRPERMDEELQQAKDEVGSQLQEAPDAP</sequence>
<organism evidence="3 4">
    <name type="scientific">Haloglomus irregulare</name>
    <dbReference type="NCBI Taxonomy" id="2234134"/>
    <lineage>
        <taxon>Archaea</taxon>
        <taxon>Methanobacteriati</taxon>
        <taxon>Methanobacteriota</taxon>
        <taxon>Stenosarchaea group</taxon>
        <taxon>Halobacteria</taxon>
        <taxon>Halobacteriales</taxon>
        <taxon>Natronomonadaceae</taxon>
        <taxon>Haloglomus</taxon>
    </lineage>
</organism>
<accession>A0A554MVJ9</accession>
<evidence type="ECO:0000313" key="4">
    <source>
        <dbReference type="Proteomes" id="UP000319894"/>
    </source>
</evidence>
<evidence type="ECO:0000259" key="2">
    <source>
        <dbReference type="Pfam" id="PF01883"/>
    </source>
</evidence>
<dbReference type="RefSeq" id="WP_144263313.1">
    <property type="nucleotide sequence ID" value="NZ_QMDX01000017.1"/>
</dbReference>
<dbReference type="Proteomes" id="UP000319894">
    <property type="component" value="Unassembled WGS sequence"/>
</dbReference>
<keyword evidence="4" id="KW-1185">Reference proteome</keyword>
<comment type="caution">
    <text evidence="3">The sequence shown here is derived from an EMBL/GenBank/DDBJ whole genome shotgun (WGS) entry which is preliminary data.</text>
</comment>
<dbReference type="Pfam" id="PF01883">
    <property type="entry name" value="FeS_assembly_P"/>
    <property type="match status" value="1"/>
</dbReference>
<evidence type="ECO:0000313" key="3">
    <source>
        <dbReference type="EMBL" id="TSD09139.1"/>
    </source>
</evidence>
<feature type="region of interest" description="Disordered" evidence="1">
    <location>
        <begin position="91"/>
        <end position="118"/>
    </location>
</feature>
<reference evidence="3 4" key="1">
    <citation type="submission" date="2018-06" db="EMBL/GenBank/DDBJ databases">
        <title>Natronomonas sp. F16-60 a new haloarchaeon isolated from a solar saltern of Isla Cristina, Huelva, Spain.</title>
        <authorList>
            <person name="Duran-Viseras A."/>
            <person name="Sanchez-Porro C."/>
            <person name="Ventosa A."/>
        </authorList>
    </citation>
    <scope>NUCLEOTIDE SEQUENCE [LARGE SCALE GENOMIC DNA]</scope>
    <source>
        <strain evidence="3 4">F16-60</strain>
    </source>
</reference>
<dbReference type="FunCoup" id="A0A554MVJ9">
    <property type="interactions" value="4"/>
</dbReference>
<protein>
    <submittedName>
        <fullName evidence="3">Amidohydrolase</fullName>
    </submittedName>
</protein>
<feature type="domain" description="MIP18 family-like" evidence="2">
    <location>
        <begin position="7"/>
        <end position="83"/>
    </location>
</feature>
<dbReference type="AlphaFoldDB" id="A0A554MVJ9"/>